<evidence type="ECO:0000256" key="1">
    <source>
        <dbReference type="ARBA" id="ARBA00004606"/>
    </source>
</evidence>
<keyword evidence="4" id="KW-0472">Membrane</keyword>
<comment type="subcellular location">
    <subcellularLocation>
        <location evidence="1">Membrane</location>
        <topology evidence="1">Single-pass type II membrane protein</topology>
    </subcellularLocation>
</comment>
<dbReference type="EMBL" id="CAMGYJ010000005">
    <property type="protein sequence ID" value="CAI0408280.1"/>
    <property type="molecule type" value="Genomic_DNA"/>
</dbReference>
<sequence length="56" mass="6445">MFLSKGPLPLAPLWERFFSGHQGLYSIYLHSLPSFEAKFPPSSVFYRRQVPSKVCV</sequence>
<proteinExistence type="predicted"/>
<dbReference type="GO" id="GO:0016020">
    <property type="term" value="C:membrane"/>
    <property type="evidence" value="ECO:0007669"/>
    <property type="project" value="UniProtKB-SubCell"/>
</dbReference>
<protein>
    <submittedName>
        <fullName evidence="7">Uncharacterized protein</fullName>
    </submittedName>
</protein>
<dbReference type="EMBL" id="CAMGYJ010000005">
    <property type="protein sequence ID" value="CAI0409113.1"/>
    <property type="molecule type" value="Genomic_DNA"/>
</dbReference>
<dbReference type="AlphaFoldDB" id="A0AAV0JHN4"/>
<accession>A0AAV0JHN4</accession>
<keyword evidence="8" id="KW-1185">Reference proteome</keyword>
<evidence type="ECO:0000256" key="3">
    <source>
        <dbReference type="ARBA" id="ARBA00022679"/>
    </source>
</evidence>
<comment type="caution">
    <text evidence="7">The sequence shown here is derived from an EMBL/GenBank/DDBJ whole genome shotgun (WGS) entry which is preliminary data.</text>
</comment>
<keyword evidence="3" id="KW-0808">Transferase</keyword>
<dbReference type="PANTHER" id="PTHR31042">
    <property type="entry name" value="CORE-2/I-BRANCHING BETA-1,6-N-ACETYLGLUCOSAMINYLTRANSFERASE FAMILY PROTEIN-RELATED"/>
    <property type="match status" value="1"/>
</dbReference>
<dbReference type="Proteomes" id="UP001154282">
    <property type="component" value="Unassembled WGS sequence"/>
</dbReference>
<name>A0AAV0JHN4_9ROSI</name>
<evidence type="ECO:0000313" key="7">
    <source>
        <dbReference type="EMBL" id="CAI0409113.1"/>
    </source>
</evidence>
<organism evidence="7 8">
    <name type="scientific">Linum tenue</name>
    <dbReference type="NCBI Taxonomy" id="586396"/>
    <lineage>
        <taxon>Eukaryota</taxon>
        <taxon>Viridiplantae</taxon>
        <taxon>Streptophyta</taxon>
        <taxon>Embryophyta</taxon>
        <taxon>Tracheophyta</taxon>
        <taxon>Spermatophyta</taxon>
        <taxon>Magnoliopsida</taxon>
        <taxon>eudicotyledons</taxon>
        <taxon>Gunneridae</taxon>
        <taxon>Pentapetalae</taxon>
        <taxon>rosids</taxon>
        <taxon>fabids</taxon>
        <taxon>Malpighiales</taxon>
        <taxon>Linaceae</taxon>
        <taxon>Linum</taxon>
    </lineage>
</organism>
<gene>
    <name evidence="6" type="ORF">LITE_LOCUS13889</name>
    <name evidence="7" type="ORF">LITE_LOCUS14250</name>
</gene>
<dbReference type="PANTHER" id="PTHR31042:SF8">
    <property type="entry name" value="CORE-2_I-BRANCHING BETA-1,6-N-ACETYLGLUCOSAMINYLTRANSFERASE FAMILY PROTEIN"/>
    <property type="match status" value="1"/>
</dbReference>
<dbReference type="InterPro" id="IPR044174">
    <property type="entry name" value="BC10-like"/>
</dbReference>
<evidence type="ECO:0000256" key="5">
    <source>
        <dbReference type="ARBA" id="ARBA00023180"/>
    </source>
</evidence>
<evidence type="ECO:0000313" key="8">
    <source>
        <dbReference type="Proteomes" id="UP001154282"/>
    </source>
</evidence>
<keyword evidence="5" id="KW-0325">Glycoprotein</keyword>
<dbReference type="GO" id="GO:0016757">
    <property type="term" value="F:glycosyltransferase activity"/>
    <property type="evidence" value="ECO:0007669"/>
    <property type="project" value="UniProtKB-KW"/>
</dbReference>
<evidence type="ECO:0000256" key="2">
    <source>
        <dbReference type="ARBA" id="ARBA00022676"/>
    </source>
</evidence>
<dbReference type="InterPro" id="IPR003406">
    <property type="entry name" value="Glyco_trans_14"/>
</dbReference>
<reference evidence="7" key="1">
    <citation type="submission" date="2022-08" db="EMBL/GenBank/DDBJ databases">
        <authorList>
            <person name="Gutierrez-Valencia J."/>
        </authorList>
    </citation>
    <scope>NUCLEOTIDE SEQUENCE</scope>
</reference>
<evidence type="ECO:0000256" key="4">
    <source>
        <dbReference type="ARBA" id="ARBA00023136"/>
    </source>
</evidence>
<evidence type="ECO:0000313" key="6">
    <source>
        <dbReference type="EMBL" id="CAI0408280.1"/>
    </source>
</evidence>
<dbReference type="Pfam" id="PF02485">
    <property type="entry name" value="Branch"/>
    <property type="match status" value="1"/>
</dbReference>
<keyword evidence="2" id="KW-0328">Glycosyltransferase</keyword>